<comment type="similarity">
    <text evidence="1">Belongs to the bacterial solute-binding protein 8 family.</text>
</comment>
<keyword evidence="6" id="KW-1185">Reference proteome</keyword>
<feature type="signal peptide" evidence="3">
    <location>
        <begin position="1"/>
        <end position="42"/>
    </location>
</feature>
<organism evidence="5 6">
    <name type="scientific">Actinotalea lenta</name>
    <dbReference type="NCBI Taxonomy" id="3064654"/>
    <lineage>
        <taxon>Bacteria</taxon>
        <taxon>Bacillati</taxon>
        <taxon>Actinomycetota</taxon>
        <taxon>Actinomycetes</taxon>
        <taxon>Micrococcales</taxon>
        <taxon>Cellulomonadaceae</taxon>
        <taxon>Actinotalea</taxon>
    </lineage>
</organism>
<dbReference type="InterPro" id="IPR002491">
    <property type="entry name" value="ABC_transptr_periplasmic_BD"/>
</dbReference>
<evidence type="ECO:0000256" key="1">
    <source>
        <dbReference type="ARBA" id="ARBA00008814"/>
    </source>
</evidence>
<proteinExistence type="inferred from homology"/>
<accession>A0ABT9D8R9</accession>
<dbReference type="PANTHER" id="PTHR30535">
    <property type="entry name" value="VITAMIN B12-BINDING PROTEIN"/>
    <property type="match status" value="1"/>
</dbReference>
<dbReference type="InterPro" id="IPR050902">
    <property type="entry name" value="ABC_Transporter_SBP"/>
</dbReference>
<dbReference type="RefSeq" id="WP_304600928.1">
    <property type="nucleotide sequence ID" value="NZ_JAUQYP010000001.1"/>
</dbReference>
<feature type="domain" description="Fe/B12 periplasmic-binding" evidence="4">
    <location>
        <begin position="83"/>
        <end position="351"/>
    </location>
</feature>
<dbReference type="PROSITE" id="PS50983">
    <property type="entry name" value="FE_B12_PBP"/>
    <property type="match status" value="1"/>
</dbReference>
<feature type="region of interest" description="Disordered" evidence="2">
    <location>
        <begin position="48"/>
        <end position="67"/>
    </location>
</feature>
<evidence type="ECO:0000256" key="2">
    <source>
        <dbReference type="SAM" id="MobiDB-lite"/>
    </source>
</evidence>
<evidence type="ECO:0000259" key="4">
    <source>
        <dbReference type="PROSITE" id="PS50983"/>
    </source>
</evidence>
<evidence type="ECO:0000313" key="6">
    <source>
        <dbReference type="Proteomes" id="UP001232536"/>
    </source>
</evidence>
<dbReference type="Gene3D" id="3.40.50.1980">
    <property type="entry name" value="Nitrogenase molybdenum iron protein domain"/>
    <property type="match status" value="2"/>
</dbReference>
<reference evidence="5 6" key="1">
    <citation type="submission" date="2023-07" db="EMBL/GenBank/DDBJ databases">
        <title>Description of novel actinomycetes strains, isolated from tidal flat sediment.</title>
        <authorList>
            <person name="Lu C."/>
        </authorList>
    </citation>
    <scope>NUCLEOTIDE SEQUENCE [LARGE SCALE GENOMIC DNA]</scope>
    <source>
        <strain evidence="5 6">SYSU T00b441</strain>
    </source>
</reference>
<evidence type="ECO:0000256" key="3">
    <source>
        <dbReference type="SAM" id="SignalP"/>
    </source>
</evidence>
<dbReference type="InterPro" id="IPR022287">
    <property type="entry name" value="ABC_trnsptr_F420-0_sub-bd_pred"/>
</dbReference>
<dbReference type="EMBL" id="JAUQYP010000001">
    <property type="protein sequence ID" value="MDO8107297.1"/>
    <property type="molecule type" value="Genomic_DNA"/>
</dbReference>
<sequence length="351" mass="36090">MPVSRSSFSPLSRSARRSRLLRSASAATAALALLAGCSSATASQAAPAGTAAPSASPSTSDAASPMTVDNCGVEVTVDGPPQRIVAIKSSAIEMLLALGVGDRIVGTGFPDGPLPTDLAADAPDLHQLSDKVPSAEVVLQTRPDLVYAGWESNLTAQGAGDRTTLAGLGVATYVSPSACKESAYQPHPLTFDGVFGEITQMGRLLGVPQAAADLVAEQRAELASITPDSRGLTALWYSSGDDVPYVGAGIGAPQMIMDAVGLTNIAAGVQDTWTSFSWEQVAKDDPDVIVLVDASWNTATSKMAKLAANPATARLSAVQHHRYLVVPFPGTEAGVRNVPVAMDLAKQLADL</sequence>
<dbReference type="Pfam" id="PF01497">
    <property type="entry name" value="Peripla_BP_2"/>
    <property type="match status" value="1"/>
</dbReference>
<dbReference type="NCBIfam" id="TIGR03868">
    <property type="entry name" value="F420-O_ABCperi"/>
    <property type="match status" value="1"/>
</dbReference>
<protein>
    <submittedName>
        <fullName evidence="5">F420-0 ABC transporter substrate-binding protein</fullName>
    </submittedName>
</protein>
<dbReference type="Proteomes" id="UP001232536">
    <property type="component" value="Unassembled WGS sequence"/>
</dbReference>
<dbReference type="SUPFAM" id="SSF53807">
    <property type="entry name" value="Helical backbone' metal receptor"/>
    <property type="match status" value="1"/>
</dbReference>
<keyword evidence="3" id="KW-0732">Signal</keyword>
<evidence type="ECO:0000313" key="5">
    <source>
        <dbReference type="EMBL" id="MDO8107297.1"/>
    </source>
</evidence>
<name>A0ABT9D8R9_9CELL</name>
<dbReference type="PANTHER" id="PTHR30535:SF7">
    <property type="entry name" value="IRON(III) DICITRATE-BINDING PROTEIN"/>
    <property type="match status" value="1"/>
</dbReference>
<gene>
    <name evidence="5" type="ORF">Q6348_08835</name>
</gene>
<comment type="caution">
    <text evidence="5">The sequence shown here is derived from an EMBL/GenBank/DDBJ whole genome shotgun (WGS) entry which is preliminary data.</text>
</comment>
<feature type="chain" id="PRO_5045802355" evidence="3">
    <location>
        <begin position="43"/>
        <end position="351"/>
    </location>
</feature>